<organism evidence="10 11">
    <name type="scientific">Thalassospira aquimaris</name>
    <dbReference type="NCBI Taxonomy" id="3037796"/>
    <lineage>
        <taxon>Bacteria</taxon>
        <taxon>Pseudomonadati</taxon>
        <taxon>Pseudomonadota</taxon>
        <taxon>Alphaproteobacteria</taxon>
        <taxon>Rhodospirillales</taxon>
        <taxon>Thalassospiraceae</taxon>
        <taxon>Thalassospira</taxon>
    </lineage>
</organism>
<evidence type="ECO:0000256" key="8">
    <source>
        <dbReference type="RuleBase" id="RU000417"/>
    </source>
</evidence>
<dbReference type="InterPro" id="IPR018117">
    <property type="entry name" value="C5_DNA_meth_AS"/>
</dbReference>
<evidence type="ECO:0000313" key="10">
    <source>
        <dbReference type="EMBL" id="MDG4721740.1"/>
    </source>
</evidence>
<keyword evidence="11" id="KW-1185">Reference proteome</keyword>
<dbReference type="Pfam" id="PF00145">
    <property type="entry name" value="DNA_methylase"/>
    <property type="match status" value="1"/>
</dbReference>
<reference evidence="10 11" key="1">
    <citation type="submission" date="2023-03" db="EMBL/GenBank/DDBJ databases">
        <title>Strain FZY0004 represents a novel species in the genus Thalassospira isolated from seawater.</title>
        <authorList>
            <person name="Fu Z.-Y."/>
        </authorList>
    </citation>
    <scope>NUCLEOTIDE SEQUENCE [LARGE SCALE GENOMIC DNA]</scope>
    <source>
        <strain evidence="10 11">FZY0004</strain>
    </source>
</reference>
<gene>
    <name evidence="10" type="primary">dcm</name>
    <name evidence="10" type="ORF">P7680_22255</name>
</gene>
<dbReference type="PROSITE" id="PS51679">
    <property type="entry name" value="SAM_MT_C5"/>
    <property type="match status" value="1"/>
</dbReference>
<accession>A0ABT6GI98</accession>
<feature type="region of interest" description="Disordered" evidence="9">
    <location>
        <begin position="204"/>
        <end position="225"/>
    </location>
</feature>
<dbReference type="NCBIfam" id="TIGR00675">
    <property type="entry name" value="dcm"/>
    <property type="match status" value="1"/>
</dbReference>
<dbReference type="Gene3D" id="3.90.120.10">
    <property type="entry name" value="DNA Methylase, subunit A, domain 2"/>
    <property type="match status" value="1"/>
</dbReference>
<evidence type="ECO:0000256" key="1">
    <source>
        <dbReference type="ARBA" id="ARBA00022603"/>
    </source>
</evidence>
<proteinExistence type="inferred from homology"/>
<dbReference type="PANTHER" id="PTHR10629">
    <property type="entry name" value="CYTOSINE-SPECIFIC METHYLTRANSFERASE"/>
    <property type="match status" value="1"/>
</dbReference>
<sequence length="751" mass="80428">MKYLSVCSGIEAATVAWHPLGWVPAAFSEIDDFPRAVLKHHYPDVPLHGRDRLKGETIEEYAEIAGFQTIGEDDYGSIDLLVGGTPCQSFSVAGLRKGLDDDRGNLALEFLRLAQRKRPQWVLWENVPGVLSSNKGRDFGSILGGLAELGYGFSYRILDAQYVRVDGLERAVPQRRRRVFVVGYLGDWRPAAAVLFEYESLSGNPAPRREAGQRPAPTISARTKAGGGLGTDFDLDGGLIHAPTISPALKARDFKGPSSDGDGDGAPLVTHSLRGEGFDASEDGTGRGTPIVPVHLRAESADGDFKCPACGEENAVTWYPTCEWCGWEDVRSREAIAFDCKASGRNGFAVGDISPTLRAMASKTSHQNAGGQVAAAYPIQEVGKRTGKSTTDKRAGIGIGNEDDPMMTLQAGAQHGVAYSIMPMNSNTDYKARETDVSQPLMAGGPVGGNQGGDYIANTMAVRRLMPVECERLQGFPEIIDRVRIEVWHSSDLRQIDALAATSSHKSQKHASIADASASMPHANSVAEGSCISRRGHALPVALDVLVNLERGEVLISRAERLILSVSTAEKQSASHLSMPTDDFVRLAALMTQIAVPQTLSGRVESPALTSGSSLAWIGNALVSVSGQEIEELASDAVMFTTALNDSTKFTTSPFGPNTQSLGSMQRTLSCCVTAAISSCIQSEIRAVSSYAVSVEVVRGYTAIPWRGKDPEDCPDGPRYKGLGNSMSVNCMRWIGKRIDAVTAIIKEQAA</sequence>
<evidence type="ECO:0000256" key="4">
    <source>
        <dbReference type="ARBA" id="ARBA00022747"/>
    </source>
</evidence>
<comment type="similarity">
    <text evidence="6 7">Belongs to the class I-like SAM-binding methyltransferase superfamily. C5-methyltransferase family.</text>
</comment>
<dbReference type="PANTHER" id="PTHR10629:SF52">
    <property type="entry name" value="DNA (CYTOSINE-5)-METHYLTRANSFERASE 1"/>
    <property type="match status" value="1"/>
</dbReference>
<feature type="active site" evidence="6">
    <location>
        <position position="87"/>
    </location>
</feature>
<evidence type="ECO:0000256" key="7">
    <source>
        <dbReference type="RuleBase" id="RU000416"/>
    </source>
</evidence>
<dbReference type="GO" id="GO:0032259">
    <property type="term" value="P:methylation"/>
    <property type="evidence" value="ECO:0007669"/>
    <property type="project" value="UniProtKB-KW"/>
</dbReference>
<dbReference type="InterPro" id="IPR001525">
    <property type="entry name" value="C5_MeTfrase"/>
</dbReference>
<dbReference type="Proteomes" id="UP001529180">
    <property type="component" value="Unassembled WGS sequence"/>
</dbReference>
<dbReference type="EMBL" id="JARSBO010000016">
    <property type="protein sequence ID" value="MDG4721740.1"/>
    <property type="molecule type" value="Genomic_DNA"/>
</dbReference>
<keyword evidence="4" id="KW-0680">Restriction system</keyword>
<keyword evidence="2 6" id="KW-0808">Transferase</keyword>
<comment type="caution">
    <text evidence="10">The sequence shown here is derived from an EMBL/GenBank/DDBJ whole genome shotgun (WGS) entry which is preliminary data.</text>
</comment>
<dbReference type="SUPFAM" id="SSF53335">
    <property type="entry name" value="S-adenosyl-L-methionine-dependent methyltransferases"/>
    <property type="match status" value="1"/>
</dbReference>
<evidence type="ECO:0000256" key="6">
    <source>
        <dbReference type="PROSITE-ProRule" id="PRU01016"/>
    </source>
</evidence>
<evidence type="ECO:0000256" key="3">
    <source>
        <dbReference type="ARBA" id="ARBA00022691"/>
    </source>
</evidence>
<evidence type="ECO:0000256" key="2">
    <source>
        <dbReference type="ARBA" id="ARBA00022679"/>
    </source>
</evidence>
<comment type="catalytic activity">
    <reaction evidence="5 8">
        <text>a 2'-deoxycytidine in DNA + S-adenosyl-L-methionine = a 5-methyl-2'-deoxycytidine in DNA + S-adenosyl-L-homocysteine + H(+)</text>
        <dbReference type="Rhea" id="RHEA:13681"/>
        <dbReference type="Rhea" id="RHEA-COMP:11369"/>
        <dbReference type="Rhea" id="RHEA-COMP:11370"/>
        <dbReference type="ChEBI" id="CHEBI:15378"/>
        <dbReference type="ChEBI" id="CHEBI:57856"/>
        <dbReference type="ChEBI" id="CHEBI:59789"/>
        <dbReference type="ChEBI" id="CHEBI:85452"/>
        <dbReference type="ChEBI" id="CHEBI:85454"/>
        <dbReference type="EC" id="2.1.1.37"/>
    </reaction>
</comment>
<dbReference type="GO" id="GO:0003886">
    <property type="term" value="F:DNA (cytosine-5-)-methyltransferase activity"/>
    <property type="evidence" value="ECO:0007669"/>
    <property type="project" value="UniProtKB-EC"/>
</dbReference>
<evidence type="ECO:0000256" key="9">
    <source>
        <dbReference type="SAM" id="MobiDB-lite"/>
    </source>
</evidence>
<dbReference type="InterPro" id="IPR029063">
    <property type="entry name" value="SAM-dependent_MTases_sf"/>
</dbReference>
<dbReference type="EC" id="2.1.1.37" evidence="8"/>
<dbReference type="PRINTS" id="PR00105">
    <property type="entry name" value="C5METTRFRASE"/>
</dbReference>
<dbReference type="PROSITE" id="PS00094">
    <property type="entry name" value="C5_MTASE_1"/>
    <property type="match status" value="1"/>
</dbReference>
<protein>
    <recommendedName>
        <fullName evidence="8">Cytosine-specific methyltransferase</fullName>
        <ecNumber evidence="8">2.1.1.37</ecNumber>
    </recommendedName>
</protein>
<name>A0ABT6GI98_9PROT</name>
<evidence type="ECO:0000313" key="11">
    <source>
        <dbReference type="Proteomes" id="UP001529180"/>
    </source>
</evidence>
<dbReference type="Gene3D" id="3.40.50.150">
    <property type="entry name" value="Vaccinia Virus protein VP39"/>
    <property type="match status" value="1"/>
</dbReference>
<evidence type="ECO:0000256" key="5">
    <source>
        <dbReference type="ARBA" id="ARBA00047422"/>
    </source>
</evidence>
<keyword evidence="1 6" id="KW-0489">Methyltransferase</keyword>
<keyword evidence="3 6" id="KW-0949">S-adenosyl-L-methionine</keyword>
<feature type="region of interest" description="Disordered" evidence="9">
    <location>
        <begin position="384"/>
        <end position="403"/>
    </location>
</feature>
<dbReference type="InterPro" id="IPR050390">
    <property type="entry name" value="C5-Methyltransferase"/>
</dbReference>